<dbReference type="Proteomes" id="UP000696485">
    <property type="component" value="Unassembled WGS sequence"/>
</dbReference>
<name>A0A9P5VJ78_9FUNG</name>
<dbReference type="EMBL" id="JAAAUY010000689">
    <property type="protein sequence ID" value="KAF9327212.1"/>
    <property type="molecule type" value="Genomic_DNA"/>
</dbReference>
<sequence length="75" mass="8080">MTSRSIEVICDPDALFVKIFGIGHWKGVATNTLDGLIQEPTGYTFGHNQGTAGRDTIEGDELGLGTAFDDLFQGY</sequence>
<keyword evidence="2" id="KW-1185">Reference proteome</keyword>
<accession>A0A9P5VJ78</accession>
<evidence type="ECO:0000313" key="2">
    <source>
        <dbReference type="Proteomes" id="UP000696485"/>
    </source>
</evidence>
<protein>
    <submittedName>
        <fullName evidence="1">Uncharacterized protein</fullName>
    </submittedName>
</protein>
<dbReference type="AlphaFoldDB" id="A0A9P5VJ78"/>
<organism evidence="1 2">
    <name type="scientific">Podila minutissima</name>
    <dbReference type="NCBI Taxonomy" id="64525"/>
    <lineage>
        <taxon>Eukaryota</taxon>
        <taxon>Fungi</taxon>
        <taxon>Fungi incertae sedis</taxon>
        <taxon>Mucoromycota</taxon>
        <taxon>Mortierellomycotina</taxon>
        <taxon>Mortierellomycetes</taxon>
        <taxon>Mortierellales</taxon>
        <taxon>Mortierellaceae</taxon>
        <taxon>Podila</taxon>
    </lineage>
</organism>
<proteinExistence type="predicted"/>
<evidence type="ECO:0000313" key="1">
    <source>
        <dbReference type="EMBL" id="KAF9327212.1"/>
    </source>
</evidence>
<reference evidence="1" key="1">
    <citation type="journal article" date="2020" name="Fungal Divers.">
        <title>Resolving the Mortierellaceae phylogeny through synthesis of multi-gene phylogenetics and phylogenomics.</title>
        <authorList>
            <person name="Vandepol N."/>
            <person name="Liber J."/>
            <person name="Desiro A."/>
            <person name="Na H."/>
            <person name="Kennedy M."/>
            <person name="Barry K."/>
            <person name="Grigoriev I.V."/>
            <person name="Miller A.N."/>
            <person name="O'Donnell K."/>
            <person name="Stajich J.E."/>
            <person name="Bonito G."/>
        </authorList>
    </citation>
    <scope>NUCLEOTIDE SEQUENCE</scope>
    <source>
        <strain evidence="1">NVP1</strain>
    </source>
</reference>
<comment type="caution">
    <text evidence="1">The sequence shown here is derived from an EMBL/GenBank/DDBJ whole genome shotgun (WGS) entry which is preliminary data.</text>
</comment>
<gene>
    <name evidence="1" type="ORF">BG006_009431</name>
</gene>